<proteinExistence type="predicted"/>
<feature type="region of interest" description="Disordered" evidence="1">
    <location>
        <begin position="153"/>
        <end position="224"/>
    </location>
</feature>
<protein>
    <submittedName>
        <fullName evidence="2">Uncharacterized protein</fullName>
    </submittedName>
</protein>
<name>A0A401T3S9_CHIPU</name>
<sequence>MVLQEDIIGGSEEHKDVQEKCSTTAKGPLLAFLSRMSGFGPLKYLFIVIRRLSTWATFSAPVEEIKATDTNALMERRWVTGKKRLSRLARFVFTMAPYRLQQMLGFPVPSSLGQELRSSPNKPYGKGSKRKQDDLADEELCWFESLSCDLPEDDSVEDPTYEPSKCCTDSEEVSEEHRECNDTETDLEVEETGDSDFLRLKETPHHERSENDAPCIDSDKHINS</sequence>
<dbReference type="OrthoDB" id="8946322at2759"/>
<feature type="region of interest" description="Disordered" evidence="1">
    <location>
        <begin position="111"/>
        <end position="132"/>
    </location>
</feature>
<dbReference type="AlphaFoldDB" id="A0A401T3S9"/>
<evidence type="ECO:0000256" key="1">
    <source>
        <dbReference type="SAM" id="MobiDB-lite"/>
    </source>
</evidence>
<evidence type="ECO:0000313" key="3">
    <source>
        <dbReference type="Proteomes" id="UP000287033"/>
    </source>
</evidence>
<dbReference type="Proteomes" id="UP000287033">
    <property type="component" value="Unassembled WGS sequence"/>
</dbReference>
<dbReference type="OMA" id="VFCRISQ"/>
<dbReference type="STRING" id="137246.A0A401T3S9"/>
<evidence type="ECO:0000313" key="2">
    <source>
        <dbReference type="EMBL" id="GCC37311.1"/>
    </source>
</evidence>
<accession>A0A401T3S9</accession>
<keyword evidence="3" id="KW-1185">Reference proteome</keyword>
<dbReference type="EMBL" id="BEZZ01000976">
    <property type="protein sequence ID" value="GCC37311.1"/>
    <property type="molecule type" value="Genomic_DNA"/>
</dbReference>
<gene>
    <name evidence="2" type="ORF">chiPu_0015814</name>
</gene>
<reference evidence="2 3" key="1">
    <citation type="journal article" date="2018" name="Nat. Ecol. Evol.">
        <title>Shark genomes provide insights into elasmobranch evolution and the origin of vertebrates.</title>
        <authorList>
            <person name="Hara Y"/>
            <person name="Yamaguchi K"/>
            <person name="Onimaru K"/>
            <person name="Kadota M"/>
            <person name="Koyanagi M"/>
            <person name="Keeley SD"/>
            <person name="Tatsumi K"/>
            <person name="Tanaka K"/>
            <person name="Motone F"/>
            <person name="Kageyama Y"/>
            <person name="Nozu R"/>
            <person name="Adachi N"/>
            <person name="Nishimura O"/>
            <person name="Nakagawa R"/>
            <person name="Tanegashima C"/>
            <person name="Kiyatake I"/>
            <person name="Matsumoto R"/>
            <person name="Murakumo K"/>
            <person name="Nishida K"/>
            <person name="Terakita A"/>
            <person name="Kuratani S"/>
            <person name="Sato K"/>
            <person name="Hyodo S Kuraku.S."/>
        </authorList>
    </citation>
    <scope>NUCLEOTIDE SEQUENCE [LARGE SCALE GENOMIC DNA]</scope>
</reference>
<feature type="compositionally biased region" description="Basic and acidic residues" evidence="1">
    <location>
        <begin position="196"/>
        <end position="224"/>
    </location>
</feature>
<feature type="compositionally biased region" description="Acidic residues" evidence="1">
    <location>
        <begin position="182"/>
        <end position="194"/>
    </location>
</feature>
<organism evidence="2 3">
    <name type="scientific">Chiloscyllium punctatum</name>
    <name type="common">Brownbanded bambooshark</name>
    <name type="synonym">Hemiscyllium punctatum</name>
    <dbReference type="NCBI Taxonomy" id="137246"/>
    <lineage>
        <taxon>Eukaryota</taxon>
        <taxon>Metazoa</taxon>
        <taxon>Chordata</taxon>
        <taxon>Craniata</taxon>
        <taxon>Vertebrata</taxon>
        <taxon>Chondrichthyes</taxon>
        <taxon>Elasmobranchii</taxon>
        <taxon>Galeomorphii</taxon>
        <taxon>Galeoidea</taxon>
        <taxon>Orectolobiformes</taxon>
        <taxon>Hemiscylliidae</taxon>
        <taxon>Chiloscyllium</taxon>
    </lineage>
</organism>
<comment type="caution">
    <text evidence="2">The sequence shown here is derived from an EMBL/GenBank/DDBJ whole genome shotgun (WGS) entry which is preliminary data.</text>
</comment>
<feature type="compositionally biased region" description="Polar residues" evidence="1">
    <location>
        <begin position="111"/>
        <end position="121"/>
    </location>
</feature>